<accession>A0A2T3AT29</accession>
<sequence length="63" mass="7029">MENYDVPSPPGTQVRISTYRKEHPSHDPIPCYPIPSHPIIMHPNILPPSIILTSSHAAAYKQS</sequence>
<dbReference type="InParanoid" id="A0A2T3AT29"/>
<evidence type="ECO:0000313" key="2">
    <source>
        <dbReference type="Proteomes" id="UP000241818"/>
    </source>
</evidence>
<reference evidence="1 2" key="1">
    <citation type="journal article" date="2018" name="New Phytol.">
        <title>Comparative genomics and transcriptomics depict ericoid mycorrhizal fungi as versatile saprotrophs and plant mutualists.</title>
        <authorList>
            <person name="Martino E."/>
            <person name="Morin E."/>
            <person name="Grelet G.A."/>
            <person name="Kuo A."/>
            <person name="Kohler A."/>
            <person name="Daghino S."/>
            <person name="Barry K.W."/>
            <person name="Cichocki N."/>
            <person name="Clum A."/>
            <person name="Dockter R.B."/>
            <person name="Hainaut M."/>
            <person name="Kuo R.C."/>
            <person name="LaButti K."/>
            <person name="Lindahl B.D."/>
            <person name="Lindquist E.A."/>
            <person name="Lipzen A."/>
            <person name="Khouja H.R."/>
            <person name="Magnuson J."/>
            <person name="Murat C."/>
            <person name="Ohm R.A."/>
            <person name="Singer S.W."/>
            <person name="Spatafora J.W."/>
            <person name="Wang M."/>
            <person name="Veneault-Fourrey C."/>
            <person name="Henrissat B."/>
            <person name="Grigoriev I.V."/>
            <person name="Martin F.M."/>
            <person name="Perotto S."/>
        </authorList>
    </citation>
    <scope>NUCLEOTIDE SEQUENCE [LARGE SCALE GENOMIC DNA]</scope>
    <source>
        <strain evidence="1 2">ATCC 22711</strain>
    </source>
</reference>
<name>A0A2T3AT29_AMORE</name>
<keyword evidence="2" id="KW-1185">Reference proteome</keyword>
<dbReference type="RefSeq" id="XP_024717815.1">
    <property type="nucleotide sequence ID" value="XM_024867014.1"/>
</dbReference>
<dbReference type="EMBL" id="KZ679016">
    <property type="protein sequence ID" value="PSS10636.1"/>
    <property type="molecule type" value="Genomic_DNA"/>
</dbReference>
<protein>
    <submittedName>
        <fullName evidence="1">Uncharacterized protein</fullName>
    </submittedName>
</protein>
<dbReference type="GeneID" id="36575095"/>
<gene>
    <name evidence="1" type="ORF">M430DRAFT_36902</name>
</gene>
<evidence type="ECO:0000313" key="1">
    <source>
        <dbReference type="EMBL" id="PSS10636.1"/>
    </source>
</evidence>
<dbReference type="Proteomes" id="UP000241818">
    <property type="component" value="Unassembled WGS sequence"/>
</dbReference>
<proteinExistence type="predicted"/>
<organism evidence="1 2">
    <name type="scientific">Amorphotheca resinae ATCC 22711</name>
    <dbReference type="NCBI Taxonomy" id="857342"/>
    <lineage>
        <taxon>Eukaryota</taxon>
        <taxon>Fungi</taxon>
        <taxon>Dikarya</taxon>
        <taxon>Ascomycota</taxon>
        <taxon>Pezizomycotina</taxon>
        <taxon>Leotiomycetes</taxon>
        <taxon>Helotiales</taxon>
        <taxon>Amorphothecaceae</taxon>
        <taxon>Amorphotheca</taxon>
    </lineage>
</organism>
<dbReference type="AlphaFoldDB" id="A0A2T3AT29"/>